<name>A0A4R1QZY9_9FIRM</name>
<dbReference type="InterPro" id="IPR011006">
    <property type="entry name" value="CheY-like_superfamily"/>
</dbReference>
<comment type="caution">
    <text evidence="14">The sequence shown here is derived from an EMBL/GenBank/DDBJ whole genome shotgun (WGS) entry which is preliminary data.</text>
</comment>
<evidence type="ECO:0000256" key="1">
    <source>
        <dbReference type="ARBA" id="ARBA00000085"/>
    </source>
</evidence>
<feature type="transmembrane region" description="Helical" evidence="11">
    <location>
        <begin position="175"/>
        <end position="196"/>
    </location>
</feature>
<evidence type="ECO:0000259" key="13">
    <source>
        <dbReference type="PROSITE" id="PS50110"/>
    </source>
</evidence>
<dbReference type="Gene3D" id="1.10.287.130">
    <property type="match status" value="1"/>
</dbReference>
<dbReference type="SUPFAM" id="SSF52172">
    <property type="entry name" value="CheY-like"/>
    <property type="match status" value="1"/>
</dbReference>
<dbReference type="Pfam" id="PF00072">
    <property type="entry name" value="Response_reg"/>
    <property type="match status" value="1"/>
</dbReference>
<keyword evidence="6 14" id="KW-0418">Kinase</keyword>
<evidence type="ECO:0000256" key="3">
    <source>
        <dbReference type="ARBA" id="ARBA00012438"/>
    </source>
</evidence>
<dbReference type="AlphaFoldDB" id="A0A4R1QZY9"/>
<dbReference type="InterPro" id="IPR003594">
    <property type="entry name" value="HATPase_dom"/>
</dbReference>
<dbReference type="SMART" id="SM00387">
    <property type="entry name" value="HATPase_c"/>
    <property type="match status" value="1"/>
</dbReference>
<dbReference type="InterPro" id="IPR004358">
    <property type="entry name" value="Sig_transdc_His_kin-like_C"/>
</dbReference>
<dbReference type="InterPro" id="IPR036097">
    <property type="entry name" value="HisK_dim/P_sf"/>
</dbReference>
<accession>A0A4R1QZY9</accession>
<dbReference type="OrthoDB" id="9790669at2"/>
<evidence type="ECO:0000256" key="8">
    <source>
        <dbReference type="ARBA" id="ARBA00024867"/>
    </source>
</evidence>
<protein>
    <recommendedName>
        <fullName evidence="9">Circadian input-output histidine kinase CikA</fullName>
        <ecNumber evidence="3">2.7.13.3</ecNumber>
    </recommendedName>
    <alternativeName>
        <fullName evidence="4">Stage 0 sporulation protein A homolog</fullName>
    </alternativeName>
</protein>
<keyword evidence="6 14" id="KW-0808">Transferase</keyword>
<comment type="function">
    <text evidence="8">May play the central regulatory role in sporulation. It may be an element of the effector pathway responsible for the activation of sporulation genes in response to nutritional stress. Spo0A may act in concert with spo0H (a sigma factor) to control the expression of some genes that are critical to the sporulation process.</text>
</comment>
<dbReference type="FunFam" id="3.30.565.10:FF:000010">
    <property type="entry name" value="Sensor histidine kinase RcsC"/>
    <property type="match status" value="1"/>
</dbReference>
<evidence type="ECO:0000259" key="12">
    <source>
        <dbReference type="PROSITE" id="PS50109"/>
    </source>
</evidence>
<evidence type="ECO:0000256" key="6">
    <source>
        <dbReference type="ARBA" id="ARBA00022777"/>
    </source>
</evidence>
<dbReference type="InterPro" id="IPR005467">
    <property type="entry name" value="His_kinase_dom"/>
</dbReference>
<keyword evidence="15" id="KW-1185">Reference proteome</keyword>
<dbReference type="GO" id="GO:0000155">
    <property type="term" value="F:phosphorelay sensor kinase activity"/>
    <property type="evidence" value="ECO:0007669"/>
    <property type="project" value="InterPro"/>
</dbReference>
<dbReference type="InterPro" id="IPR036890">
    <property type="entry name" value="HATPase_C_sf"/>
</dbReference>
<proteinExistence type="inferred from homology"/>
<feature type="modified residue" description="4-aspartylphosphate" evidence="10">
    <location>
        <position position="656"/>
    </location>
</feature>
<feature type="domain" description="Histidine kinase" evidence="12">
    <location>
        <begin position="350"/>
        <end position="571"/>
    </location>
</feature>
<dbReference type="PROSITE" id="PS50109">
    <property type="entry name" value="HIS_KIN"/>
    <property type="match status" value="1"/>
</dbReference>
<dbReference type="SUPFAM" id="SSF47384">
    <property type="entry name" value="Homodimeric domain of signal transducing histidine kinase"/>
    <property type="match status" value="1"/>
</dbReference>
<dbReference type="EC" id="2.7.13.3" evidence="3"/>
<reference evidence="14 15" key="1">
    <citation type="submission" date="2019-03" db="EMBL/GenBank/DDBJ databases">
        <title>Genomic Encyclopedia of Type Strains, Phase IV (KMG-IV): sequencing the most valuable type-strain genomes for metagenomic binning, comparative biology and taxonomic classification.</title>
        <authorList>
            <person name="Goeker M."/>
        </authorList>
    </citation>
    <scope>NUCLEOTIDE SEQUENCE [LARGE SCALE GENOMIC DNA]</scope>
    <source>
        <strain evidence="14 15">DSM 100556</strain>
    </source>
</reference>
<comment type="similarity">
    <text evidence="2">In the N-terminal section; belongs to the phytochrome family.</text>
</comment>
<dbReference type="Proteomes" id="UP000295718">
    <property type="component" value="Unassembled WGS sequence"/>
</dbReference>
<dbReference type="PRINTS" id="PR00344">
    <property type="entry name" value="BCTRLSENSOR"/>
</dbReference>
<dbReference type="Pfam" id="PF16927">
    <property type="entry name" value="HisKA_7TM"/>
    <property type="match status" value="1"/>
</dbReference>
<gene>
    <name evidence="14" type="ORF">EDD76_106237</name>
</gene>
<sequence>MGNILVTFQLLGSFVAFALIILVYRAKSSEPQKVLLAGTIFVYINMLGYYFELTSKTVETAILGIKMEYIGNTLGSLLFIFFVCIYSPQKSYRFWKIFYLINNLFILFLVLTYPNHTLYYKGLSMRIGGGITYVDMEYGIFYYWWVISSSVLGLLVVYIASCAYMGYKSKNHPEYAWIIAASSISTLSWPLNIFHVFGDYDIGPMTLLLTTACLTIITSKYRMFDTVATAKNQLIDELEDGIIVYDGDERLAYYNIGALLVFPELEKSWPKEDAKEQLEAFLLKNEDGFLRDGRYYQWKRKAMFDGKKRLLGEIIRIVDYTETYEHTNKLLELKNDAEKANRAKSMFLTNMSHEIRTPLNAIVGMDELILRENASESINEYAGNIREAGRVLLALINDVLDISKIESGKLDVKADQYEMSSLLYNVFTMISMKAEEKGLVFRMEIDETLPNCLFGDEMRLKQCLVNLLTNSVKYTKKGKVIFKVSWKPISEEELTLQIAVSDTGIGIKQSDLGRIFESFERVDYPKNKGIEGSGLGLNITKELVSLMGGCLDVESVYGEGSTFHFEIPQGIPNKLQASAPIGKLKLQNVNNTSPHKSSYIFTAPEARALVVDDNAVNIAVVRGLLKKCKIQTEDALSGPECLDKVSKSHYDIILMDHMMPGMDGIETFKKIRQMKNGKCENVPCIALTANAVAGSKDQYLAAGFTDYLSKPINIDELYRQLMEYLPASMIIRQKEEEEE</sequence>
<dbReference type="SUPFAM" id="SSF55874">
    <property type="entry name" value="ATPase domain of HSP90 chaperone/DNA topoisomerase II/histidine kinase"/>
    <property type="match status" value="1"/>
</dbReference>
<feature type="transmembrane region" description="Helical" evidence="11">
    <location>
        <begin position="6"/>
        <end position="26"/>
    </location>
</feature>
<dbReference type="CDD" id="cd17546">
    <property type="entry name" value="REC_hyHK_CKI1_RcsC-like"/>
    <property type="match status" value="1"/>
</dbReference>
<dbReference type="EMBL" id="SLUO01000006">
    <property type="protein sequence ID" value="TCL58584.1"/>
    <property type="molecule type" value="Genomic_DNA"/>
</dbReference>
<dbReference type="Gene3D" id="3.40.50.2300">
    <property type="match status" value="1"/>
</dbReference>
<keyword evidence="11" id="KW-0812">Transmembrane</keyword>
<dbReference type="PANTHER" id="PTHR45339">
    <property type="entry name" value="HYBRID SIGNAL TRANSDUCTION HISTIDINE KINASE J"/>
    <property type="match status" value="1"/>
</dbReference>
<dbReference type="Pfam" id="PF00512">
    <property type="entry name" value="HisKA"/>
    <property type="match status" value="1"/>
</dbReference>
<evidence type="ECO:0000256" key="10">
    <source>
        <dbReference type="PROSITE-ProRule" id="PRU00169"/>
    </source>
</evidence>
<dbReference type="CDD" id="cd16922">
    <property type="entry name" value="HATPase_EvgS-ArcB-TorS-like"/>
    <property type="match status" value="1"/>
</dbReference>
<evidence type="ECO:0000256" key="9">
    <source>
        <dbReference type="ARBA" id="ARBA00074306"/>
    </source>
</evidence>
<dbReference type="PROSITE" id="PS50110">
    <property type="entry name" value="RESPONSE_REGULATORY"/>
    <property type="match status" value="1"/>
</dbReference>
<evidence type="ECO:0000256" key="7">
    <source>
        <dbReference type="ARBA" id="ARBA00023012"/>
    </source>
</evidence>
<feature type="transmembrane region" description="Helical" evidence="11">
    <location>
        <begin position="97"/>
        <end position="116"/>
    </location>
</feature>
<evidence type="ECO:0000256" key="5">
    <source>
        <dbReference type="ARBA" id="ARBA00022553"/>
    </source>
</evidence>
<dbReference type="InterPro" id="IPR003661">
    <property type="entry name" value="HisK_dim/P_dom"/>
</dbReference>
<feature type="transmembrane region" description="Helical" evidence="11">
    <location>
        <begin position="63"/>
        <end position="85"/>
    </location>
</feature>
<keyword evidence="11" id="KW-1133">Transmembrane helix</keyword>
<dbReference type="STRING" id="1469948.GCA_000732725_01253"/>
<dbReference type="SMART" id="SM00388">
    <property type="entry name" value="HisKA"/>
    <property type="match status" value="1"/>
</dbReference>
<dbReference type="CDD" id="cd00082">
    <property type="entry name" value="HisKA"/>
    <property type="match status" value="1"/>
</dbReference>
<comment type="catalytic activity">
    <reaction evidence="1">
        <text>ATP + protein L-histidine = ADP + protein N-phospho-L-histidine.</text>
        <dbReference type="EC" id="2.7.13.3"/>
    </reaction>
</comment>
<evidence type="ECO:0000256" key="11">
    <source>
        <dbReference type="SAM" id="Phobius"/>
    </source>
</evidence>
<evidence type="ECO:0000313" key="14">
    <source>
        <dbReference type="EMBL" id="TCL58584.1"/>
    </source>
</evidence>
<dbReference type="RefSeq" id="WP_051869311.1">
    <property type="nucleotide sequence ID" value="NZ_JPNB01000001.1"/>
</dbReference>
<keyword evidence="7" id="KW-0902">Two-component regulatory system</keyword>
<evidence type="ECO:0000256" key="2">
    <source>
        <dbReference type="ARBA" id="ARBA00006402"/>
    </source>
</evidence>
<dbReference type="Pfam" id="PF02518">
    <property type="entry name" value="HATPase_c"/>
    <property type="match status" value="1"/>
</dbReference>
<evidence type="ECO:0000256" key="4">
    <source>
        <dbReference type="ARBA" id="ARBA00018672"/>
    </source>
</evidence>
<organism evidence="14 15">
    <name type="scientific">Kineothrix alysoides</name>
    <dbReference type="NCBI Taxonomy" id="1469948"/>
    <lineage>
        <taxon>Bacteria</taxon>
        <taxon>Bacillati</taxon>
        <taxon>Bacillota</taxon>
        <taxon>Clostridia</taxon>
        <taxon>Lachnospirales</taxon>
        <taxon>Lachnospiraceae</taxon>
        <taxon>Kineothrix</taxon>
    </lineage>
</organism>
<dbReference type="Gene3D" id="3.30.565.10">
    <property type="entry name" value="Histidine kinase-like ATPase, C-terminal domain"/>
    <property type="match status" value="1"/>
</dbReference>
<dbReference type="SMART" id="SM00448">
    <property type="entry name" value="REC"/>
    <property type="match status" value="1"/>
</dbReference>
<keyword evidence="5 10" id="KW-0597">Phosphoprotein</keyword>
<evidence type="ECO:0000313" key="15">
    <source>
        <dbReference type="Proteomes" id="UP000295718"/>
    </source>
</evidence>
<feature type="domain" description="Response regulatory" evidence="13">
    <location>
        <begin position="607"/>
        <end position="725"/>
    </location>
</feature>
<feature type="transmembrane region" description="Helical" evidence="11">
    <location>
        <begin position="142"/>
        <end position="163"/>
    </location>
</feature>
<dbReference type="InterPro" id="IPR031621">
    <property type="entry name" value="HisKA_7TM"/>
</dbReference>
<dbReference type="PANTHER" id="PTHR45339:SF1">
    <property type="entry name" value="HYBRID SIGNAL TRANSDUCTION HISTIDINE KINASE J"/>
    <property type="match status" value="1"/>
</dbReference>
<feature type="transmembrane region" description="Helical" evidence="11">
    <location>
        <begin position="33"/>
        <end position="51"/>
    </location>
</feature>
<keyword evidence="11" id="KW-0472">Membrane</keyword>
<dbReference type="InterPro" id="IPR001789">
    <property type="entry name" value="Sig_transdc_resp-reg_receiver"/>
</dbReference>